<evidence type="ECO:0000259" key="7">
    <source>
        <dbReference type="PROSITE" id="PS51763"/>
    </source>
</evidence>
<dbReference type="Gene3D" id="3.90.1220.10">
    <property type="entry name" value="Cellulose docking domain, dockering"/>
    <property type="match status" value="3"/>
</dbReference>
<evidence type="ECO:0000256" key="3">
    <source>
        <dbReference type="ARBA" id="ARBA00022801"/>
    </source>
</evidence>
<dbReference type="InterPro" id="IPR002883">
    <property type="entry name" value="CBM10/Dockerin_dom"/>
</dbReference>
<dbReference type="Pfam" id="PF02013">
    <property type="entry name" value="CBM_10"/>
    <property type="match status" value="3"/>
</dbReference>
<dbReference type="Pfam" id="PF22514">
    <property type="entry name" value="EXPB1_D1"/>
    <property type="match status" value="1"/>
</dbReference>
<feature type="domain" description="CBM10" evidence="7">
    <location>
        <begin position="246"/>
        <end position="281"/>
    </location>
</feature>
<sequence>MRLESVLIATSTLFSSTIAWKWAKEGIASMTWYTDYSHENLACNCVPNAMVVGPTVALAEVAYGAFDHFGSGPACGLCYRLSPYATADGTPLSPIPEPIVFRVTDECPHQSNTEWCPGPEGGKNAHGFEDHFDVNIDSWGGKLRDWFQGGHMQAKYELVSCEEWPGWSDDLKSFTGTNGQYWGCCPANPGLLENKKTMCGSPKSPEGAPPPEGQRVKPTDFPWLDGSSSSSPAKTTSKNTQPTSSSCWSTKLGYGCCTGCDVSYTDNDGDWGYENDWCGIPTTCKKSTTVDSCTTSGYKCCDDCNVTYEDSTGKWGIKDNDWCAISDKCSGSNASQPANCPADGYECCNGCSVVEQSDGYKWGVENNKWCIIKNTC</sequence>
<dbReference type="InterPro" id="IPR009034">
    <property type="entry name" value="Dockerin_dom_fun_sf"/>
</dbReference>
<organism evidence="8 9">
    <name type="scientific">Neocallimastix californiae</name>
    <dbReference type="NCBI Taxonomy" id="1754190"/>
    <lineage>
        <taxon>Eukaryota</taxon>
        <taxon>Fungi</taxon>
        <taxon>Fungi incertae sedis</taxon>
        <taxon>Chytridiomycota</taxon>
        <taxon>Chytridiomycota incertae sedis</taxon>
        <taxon>Neocallimastigomycetes</taxon>
        <taxon>Neocallimastigales</taxon>
        <taxon>Neocallimastigaceae</taxon>
        <taxon>Neocallimastix</taxon>
    </lineage>
</organism>
<dbReference type="EMBL" id="MCOG01000040">
    <property type="protein sequence ID" value="ORY72272.1"/>
    <property type="molecule type" value="Genomic_DNA"/>
</dbReference>
<evidence type="ECO:0000256" key="1">
    <source>
        <dbReference type="ARBA" id="ARBA00022729"/>
    </source>
</evidence>
<evidence type="ECO:0000256" key="4">
    <source>
        <dbReference type="SAM" id="MobiDB-lite"/>
    </source>
</evidence>
<feature type="chain" id="PRO_5010999216" description="Expansin-like EG45 domain-containing protein" evidence="5">
    <location>
        <begin position="20"/>
        <end position="376"/>
    </location>
</feature>
<dbReference type="Gene3D" id="2.40.40.10">
    <property type="entry name" value="RlpA-like domain"/>
    <property type="match status" value="1"/>
</dbReference>
<feature type="region of interest" description="Disordered" evidence="4">
    <location>
        <begin position="196"/>
        <end position="247"/>
    </location>
</feature>
<feature type="signal peptide" evidence="5">
    <location>
        <begin position="1"/>
        <end position="19"/>
    </location>
</feature>
<feature type="domain" description="CBM10" evidence="7">
    <location>
        <begin position="339"/>
        <end position="373"/>
    </location>
</feature>
<dbReference type="PROSITE" id="PS51763">
    <property type="entry name" value="CBM10"/>
    <property type="match status" value="3"/>
</dbReference>
<dbReference type="InterPro" id="IPR007112">
    <property type="entry name" value="Expansin/allergen_DPBB_dom"/>
</dbReference>
<keyword evidence="1 5" id="KW-0732">Signal</keyword>
<dbReference type="GO" id="GO:0016787">
    <property type="term" value="F:hydrolase activity"/>
    <property type="evidence" value="ECO:0007669"/>
    <property type="project" value="UniProtKB-KW"/>
</dbReference>
<dbReference type="SUPFAM" id="SSF50685">
    <property type="entry name" value="Barwin-like endoglucanases"/>
    <property type="match status" value="1"/>
</dbReference>
<protein>
    <recommendedName>
        <fullName evidence="10">Expansin-like EG45 domain-containing protein</fullName>
    </recommendedName>
</protein>
<dbReference type="OrthoDB" id="5823761at2759"/>
<evidence type="ECO:0000313" key="9">
    <source>
        <dbReference type="Proteomes" id="UP000193920"/>
    </source>
</evidence>
<evidence type="ECO:0000259" key="6">
    <source>
        <dbReference type="PROSITE" id="PS50842"/>
    </source>
</evidence>
<feature type="domain" description="CBM10" evidence="7">
    <location>
        <begin position="292"/>
        <end position="326"/>
    </location>
</feature>
<comment type="caution">
    <text evidence="8">The sequence shown here is derived from an EMBL/GenBank/DDBJ whole genome shotgun (WGS) entry which is preliminary data.</text>
</comment>
<feature type="domain" description="Expansin-like EG45" evidence="6">
    <location>
        <begin position="40"/>
        <end position="166"/>
    </location>
</feature>
<dbReference type="SUPFAM" id="SSF64571">
    <property type="entry name" value="Cellulose docking domain, dockering"/>
    <property type="match status" value="3"/>
</dbReference>
<evidence type="ECO:0000256" key="5">
    <source>
        <dbReference type="SAM" id="SignalP"/>
    </source>
</evidence>
<keyword evidence="9" id="KW-1185">Reference proteome</keyword>
<dbReference type="AlphaFoldDB" id="A0A1Y2EL41"/>
<gene>
    <name evidence="8" type="ORF">LY90DRAFT_503798</name>
</gene>
<keyword evidence="2" id="KW-0677">Repeat</keyword>
<accession>A0A1Y2EL41</accession>
<name>A0A1Y2EL41_9FUNG</name>
<evidence type="ECO:0000313" key="8">
    <source>
        <dbReference type="EMBL" id="ORY72272.1"/>
    </source>
</evidence>
<keyword evidence="3" id="KW-0378">Hydrolase</keyword>
<feature type="compositionally biased region" description="Polar residues" evidence="4">
    <location>
        <begin position="232"/>
        <end position="247"/>
    </location>
</feature>
<dbReference type="InterPro" id="IPR036908">
    <property type="entry name" value="RlpA-like_sf"/>
</dbReference>
<dbReference type="Proteomes" id="UP000193920">
    <property type="component" value="Unassembled WGS sequence"/>
</dbReference>
<evidence type="ECO:0008006" key="10">
    <source>
        <dbReference type="Google" id="ProtNLM"/>
    </source>
</evidence>
<dbReference type="PROSITE" id="PS50842">
    <property type="entry name" value="EXPANSIN_EG45"/>
    <property type="match status" value="1"/>
</dbReference>
<evidence type="ECO:0000256" key="2">
    <source>
        <dbReference type="ARBA" id="ARBA00022737"/>
    </source>
</evidence>
<reference evidence="8 9" key="1">
    <citation type="submission" date="2016-08" db="EMBL/GenBank/DDBJ databases">
        <title>A Parts List for Fungal Cellulosomes Revealed by Comparative Genomics.</title>
        <authorList>
            <consortium name="DOE Joint Genome Institute"/>
            <person name="Haitjema C.H."/>
            <person name="Gilmore S.P."/>
            <person name="Henske J.K."/>
            <person name="Solomon K.V."/>
            <person name="De Groot R."/>
            <person name="Kuo A."/>
            <person name="Mondo S.J."/>
            <person name="Salamov A.A."/>
            <person name="Labutti K."/>
            <person name="Zhao Z."/>
            <person name="Chiniquy J."/>
            <person name="Barry K."/>
            <person name="Brewer H.M."/>
            <person name="Purvine S.O."/>
            <person name="Wright A.T."/>
            <person name="Boxma B."/>
            <person name="Van Alen T."/>
            <person name="Hackstein J.H."/>
            <person name="Baker S.E."/>
            <person name="Grigoriev I.V."/>
            <person name="O'Malley M.A."/>
        </authorList>
    </citation>
    <scope>NUCLEOTIDE SEQUENCE [LARGE SCALE GENOMIC DNA]</scope>
    <source>
        <strain evidence="8 9">G1</strain>
    </source>
</reference>
<proteinExistence type="predicted"/>